<dbReference type="InterPro" id="IPR011053">
    <property type="entry name" value="Single_hybrid_motif"/>
</dbReference>
<proteinExistence type="predicted"/>
<evidence type="ECO:0000313" key="4">
    <source>
        <dbReference type="Proteomes" id="UP000240638"/>
    </source>
</evidence>
<gene>
    <name evidence="3" type="ORF">C9I57_11055</name>
</gene>
<dbReference type="Proteomes" id="UP000240638">
    <property type="component" value="Unassembled WGS sequence"/>
</dbReference>
<sequence length="155" mass="15936">MTQKIEVDLGEIRQITAWLAASDIGFIEVSKPGATVRLKVDDGHRSGKDTLREPSASLASASATRTDSAQDARPHAVSVTAKTTGIFLPAHPARAAPLVEGGAHVAQGDVIGLLQIAHLCVPVVAPVAGVVTQPLVAHGVTVGYGTPLFEIVPIA</sequence>
<protein>
    <recommendedName>
        <fullName evidence="2">Lipoyl-binding domain-containing protein</fullName>
    </recommendedName>
</protein>
<evidence type="ECO:0000256" key="1">
    <source>
        <dbReference type="SAM" id="MobiDB-lite"/>
    </source>
</evidence>
<name>A0A2T3XVC0_9BURK</name>
<organism evidence="3 4">
    <name type="scientific">Trinickia symbiotica</name>
    <dbReference type="NCBI Taxonomy" id="863227"/>
    <lineage>
        <taxon>Bacteria</taxon>
        <taxon>Pseudomonadati</taxon>
        <taxon>Pseudomonadota</taxon>
        <taxon>Betaproteobacteria</taxon>
        <taxon>Burkholderiales</taxon>
        <taxon>Burkholderiaceae</taxon>
        <taxon>Trinickia</taxon>
    </lineage>
</organism>
<dbReference type="InterPro" id="IPR000089">
    <property type="entry name" value="Biotin_lipoyl"/>
</dbReference>
<dbReference type="EMBL" id="PYUC01000005">
    <property type="protein sequence ID" value="PTB20412.1"/>
    <property type="molecule type" value="Genomic_DNA"/>
</dbReference>
<feature type="region of interest" description="Disordered" evidence="1">
    <location>
        <begin position="40"/>
        <end position="74"/>
    </location>
</feature>
<dbReference type="Gene3D" id="2.40.50.100">
    <property type="match status" value="1"/>
</dbReference>
<evidence type="ECO:0000259" key="2">
    <source>
        <dbReference type="Pfam" id="PF00364"/>
    </source>
</evidence>
<feature type="compositionally biased region" description="Low complexity" evidence="1">
    <location>
        <begin position="55"/>
        <end position="67"/>
    </location>
</feature>
<evidence type="ECO:0000313" key="3">
    <source>
        <dbReference type="EMBL" id="PTB20412.1"/>
    </source>
</evidence>
<dbReference type="AlphaFoldDB" id="A0A2T3XVC0"/>
<reference evidence="3 4" key="1">
    <citation type="submission" date="2018-03" db="EMBL/GenBank/DDBJ databases">
        <title>Whole genome analyses suggest that Burkholderia sensu lato contains two further novel genera in the rhizoxinica-symbiotica group Mycetohabitans gen. nov., and Trinickia gen. nov.: implications for the evolution of diazotrophy and nodulation in the Burkholderiaceae.</title>
        <authorList>
            <person name="Estrada De Los Santos P."/>
            <person name="Palmer M."/>
            <person name="Chavez-Ramirez B."/>
            <person name="Steenkamp E.T."/>
            <person name="Hirsch A.M."/>
            <person name="Manyaka P."/>
            <person name="Maluk M."/>
            <person name="Lafos M."/>
            <person name="Crook M."/>
            <person name="Gross E."/>
            <person name="Simon M.F."/>
            <person name="Bueno Dos Reis Junior F."/>
            <person name="Poole P.S."/>
            <person name="Venter S.N."/>
            <person name="James E.K."/>
        </authorList>
    </citation>
    <scope>NUCLEOTIDE SEQUENCE [LARGE SCALE GENOMIC DNA]</scope>
    <source>
        <strain evidence="3 4">JPY-366</strain>
    </source>
</reference>
<dbReference type="RefSeq" id="WP_107150729.1">
    <property type="nucleotide sequence ID" value="NZ_PYUC01000005.1"/>
</dbReference>
<accession>A0A2T3XVC0</accession>
<dbReference type="SUPFAM" id="SSF51230">
    <property type="entry name" value="Single hybrid motif"/>
    <property type="match status" value="1"/>
</dbReference>
<dbReference type="Pfam" id="PF00364">
    <property type="entry name" value="Biotin_lipoyl"/>
    <property type="match status" value="1"/>
</dbReference>
<comment type="caution">
    <text evidence="3">The sequence shown here is derived from an EMBL/GenBank/DDBJ whole genome shotgun (WGS) entry which is preliminary data.</text>
</comment>
<feature type="compositionally biased region" description="Basic and acidic residues" evidence="1">
    <location>
        <begin position="40"/>
        <end position="52"/>
    </location>
</feature>
<feature type="domain" description="Lipoyl-binding" evidence="2">
    <location>
        <begin position="96"/>
        <end position="151"/>
    </location>
</feature>